<evidence type="ECO:0000313" key="3">
    <source>
        <dbReference type="Proteomes" id="UP000008550"/>
    </source>
</evidence>
<dbReference type="KEGG" id="hmo:HM1_0706"/>
<feature type="compositionally biased region" description="Basic residues" evidence="1">
    <location>
        <begin position="10"/>
        <end position="28"/>
    </location>
</feature>
<feature type="compositionally biased region" description="Basic and acidic residues" evidence="1">
    <location>
        <begin position="29"/>
        <end position="39"/>
    </location>
</feature>
<proteinExistence type="predicted"/>
<feature type="region of interest" description="Disordered" evidence="1">
    <location>
        <begin position="1"/>
        <end position="39"/>
    </location>
</feature>
<gene>
    <name evidence="2" type="ORF">HM1_0706</name>
</gene>
<name>B0TBK8_HELMI</name>
<keyword evidence="3" id="KW-1185">Reference proteome</keyword>
<dbReference type="AlphaFoldDB" id="B0TBK8"/>
<reference evidence="2 3" key="1">
    <citation type="journal article" date="2008" name="J. Bacteriol.">
        <title>The genome of Heliobacterium modesticaldum, a phototrophic representative of the Firmicutes containing the simplest photosynthetic apparatus.</title>
        <authorList>
            <person name="Sattley W.M."/>
            <person name="Madigan M.T."/>
            <person name="Swingley W.D."/>
            <person name="Cheung P.C."/>
            <person name="Clocksin K.M."/>
            <person name="Conrad A.L."/>
            <person name="Dejesa L.C."/>
            <person name="Honchak B.M."/>
            <person name="Jung D.O."/>
            <person name="Karbach L.E."/>
            <person name="Kurdoglu A."/>
            <person name="Lahiri S."/>
            <person name="Mastrian S.D."/>
            <person name="Page L.E."/>
            <person name="Taylor H.L."/>
            <person name="Wang Z.T."/>
            <person name="Raymond J."/>
            <person name="Chen M."/>
            <person name="Blankenship R.E."/>
            <person name="Touchman J.W."/>
        </authorList>
    </citation>
    <scope>NUCLEOTIDE SEQUENCE [LARGE SCALE GENOMIC DNA]</scope>
    <source>
        <strain evidence="3">ATCC 51547 / Ice1</strain>
    </source>
</reference>
<sequence length="39" mass="4818">MIPKKEHAKGARHLRPKKATRRKTKRPLRKPERRFNGRW</sequence>
<accession>B0TBK8</accession>
<dbReference type="Proteomes" id="UP000008550">
    <property type="component" value="Chromosome"/>
</dbReference>
<dbReference type="HOGENOM" id="CLU_3310759_0_0_9"/>
<evidence type="ECO:0000256" key="1">
    <source>
        <dbReference type="SAM" id="MobiDB-lite"/>
    </source>
</evidence>
<protein>
    <submittedName>
        <fullName evidence="2">Uncharacterized protein</fullName>
    </submittedName>
</protein>
<evidence type="ECO:0000313" key="2">
    <source>
        <dbReference type="EMBL" id="ABZ83847.1"/>
    </source>
</evidence>
<organism evidence="2 3">
    <name type="scientific">Heliobacterium modesticaldum (strain ATCC 51547 / Ice1)</name>
    <dbReference type="NCBI Taxonomy" id="498761"/>
    <lineage>
        <taxon>Bacteria</taxon>
        <taxon>Bacillati</taxon>
        <taxon>Bacillota</taxon>
        <taxon>Clostridia</taxon>
        <taxon>Eubacteriales</taxon>
        <taxon>Heliobacteriaceae</taxon>
        <taxon>Heliomicrobium</taxon>
    </lineage>
</organism>
<dbReference type="EMBL" id="CP000930">
    <property type="protein sequence ID" value="ABZ83847.1"/>
    <property type="molecule type" value="Genomic_DNA"/>
</dbReference>